<comment type="caution">
    <text evidence="1">The sequence shown here is derived from an EMBL/GenBank/DDBJ whole genome shotgun (WGS) entry which is preliminary data.</text>
</comment>
<dbReference type="EMBL" id="AVOT02067143">
    <property type="protein sequence ID" value="MBW0558777.1"/>
    <property type="molecule type" value="Genomic_DNA"/>
</dbReference>
<evidence type="ECO:0000313" key="1">
    <source>
        <dbReference type="EMBL" id="MBW0558777.1"/>
    </source>
</evidence>
<name>A0A9Q3JAI2_9BASI</name>
<reference evidence="1" key="1">
    <citation type="submission" date="2021-03" db="EMBL/GenBank/DDBJ databases">
        <title>Draft genome sequence of rust myrtle Austropuccinia psidii MF-1, a brazilian biotype.</title>
        <authorList>
            <person name="Quecine M.C."/>
            <person name="Pachon D.M.R."/>
            <person name="Bonatelli M.L."/>
            <person name="Correr F.H."/>
            <person name="Franceschini L.M."/>
            <person name="Leite T.F."/>
            <person name="Margarido G.R.A."/>
            <person name="Almeida C.A."/>
            <person name="Ferrarezi J.A."/>
            <person name="Labate C.A."/>
        </authorList>
    </citation>
    <scope>NUCLEOTIDE SEQUENCE</scope>
    <source>
        <strain evidence="1">MF-1</strain>
    </source>
</reference>
<accession>A0A9Q3JAI2</accession>
<dbReference type="Proteomes" id="UP000765509">
    <property type="component" value="Unassembled WGS sequence"/>
</dbReference>
<sequence>MANDDGYDGYMIPQDYLTDQGRLYKEKKHDASKKLYEEIKRPAEAFVTNVYRYEKIQTQNRPTKLGAMDHPAQVAYYEFLLDESATIALLMDKDGCIGVTLCANDVSLLAPFDAAE</sequence>
<proteinExistence type="predicted"/>
<dbReference type="AlphaFoldDB" id="A0A9Q3JAI2"/>
<dbReference type="OrthoDB" id="10253254at2759"/>
<gene>
    <name evidence="1" type="ORF">O181_098492</name>
</gene>
<organism evidence="1 2">
    <name type="scientific">Austropuccinia psidii MF-1</name>
    <dbReference type="NCBI Taxonomy" id="1389203"/>
    <lineage>
        <taxon>Eukaryota</taxon>
        <taxon>Fungi</taxon>
        <taxon>Dikarya</taxon>
        <taxon>Basidiomycota</taxon>
        <taxon>Pucciniomycotina</taxon>
        <taxon>Pucciniomycetes</taxon>
        <taxon>Pucciniales</taxon>
        <taxon>Sphaerophragmiaceae</taxon>
        <taxon>Austropuccinia</taxon>
    </lineage>
</organism>
<evidence type="ECO:0000313" key="2">
    <source>
        <dbReference type="Proteomes" id="UP000765509"/>
    </source>
</evidence>
<protein>
    <submittedName>
        <fullName evidence="1">Uncharacterized protein</fullName>
    </submittedName>
</protein>
<keyword evidence="2" id="KW-1185">Reference proteome</keyword>